<name>A0ABS5MN17_9STAP</name>
<proteinExistence type="predicted"/>
<comment type="caution">
    <text evidence="1">The sequence shown here is derived from an EMBL/GenBank/DDBJ whole genome shotgun (WGS) entry which is preliminary data.</text>
</comment>
<dbReference type="EMBL" id="JAGXBM010000009">
    <property type="protein sequence ID" value="MBS3697320.1"/>
    <property type="molecule type" value="Genomic_DNA"/>
</dbReference>
<gene>
    <name evidence="1" type="ORF">JJQ58_07555</name>
</gene>
<keyword evidence="2" id="KW-1185">Reference proteome</keyword>
<reference evidence="1 2" key="1">
    <citation type="submission" date="2021-05" db="EMBL/GenBank/DDBJ databases">
        <title>Staphylococcus fleurettii isolated from lake water in First Nation community in Manitoba, Canada.</title>
        <authorList>
            <person name="Bashar S."/>
            <person name="Murdock A."/>
            <person name="Patidar R."/>
            <person name="Golding G."/>
            <person name="Farenhorst A."/>
            <person name="Kumar A."/>
        </authorList>
    </citation>
    <scope>NUCLEOTIDE SEQUENCE [LARGE SCALE GENOMIC DNA]</scope>
    <source>
        <strain evidence="1 2">SF002</strain>
    </source>
</reference>
<dbReference type="Proteomes" id="UP000681586">
    <property type="component" value="Unassembled WGS sequence"/>
</dbReference>
<evidence type="ECO:0000313" key="2">
    <source>
        <dbReference type="Proteomes" id="UP000681586"/>
    </source>
</evidence>
<accession>A0ABS5MN17</accession>
<dbReference type="RefSeq" id="WP_203153932.1">
    <property type="nucleotide sequence ID" value="NZ_JAEPSA010000011.1"/>
</dbReference>
<organism evidence="1 2">
    <name type="scientific">Mammaliicoccus fleurettii</name>
    <dbReference type="NCBI Taxonomy" id="150056"/>
    <lineage>
        <taxon>Bacteria</taxon>
        <taxon>Bacillati</taxon>
        <taxon>Bacillota</taxon>
        <taxon>Bacilli</taxon>
        <taxon>Bacillales</taxon>
        <taxon>Staphylococcaceae</taxon>
        <taxon>Mammaliicoccus</taxon>
    </lineage>
</organism>
<sequence>MNTFDNPEHFEELTDRKKEALLEFCHSINKIKSFNTRRSSYGLKHVFEGKYRKALYSAGEDSYITNGQFKGAMLKAGFNVKDKSQLNWHFNVSEKSMKQFDDDIERERKGIPKSYI</sequence>
<evidence type="ECO:0000313" key="1">
    <source>
        <dbReference type="EMBL" id="MBS3697320.1"/>
    </source>
</evidence>
<evidence type="ECO:0008006" key="3">
    <source>
        <dbReference type="Google" id="ProtNLM"/>
    </source>
</evidence>
<protein>
    <recommendedName>
        <fullName evidence="3">Phage protein</fullName>
    </recommendedName>
</protein>